<feature type="coiled-coil region" evidence="2">
    <location>
        <begin position="1398"/>
        <end position="1425"/>
    </location>
</feature>
<feature type="coiled-coil region" evidence="2">
    <location>
        <begin position="1223"/>
        <end position="1278"/>
    </location>
</feature>
<evidence type="ECO:0000259" key="4">
    <source>
        <dbReference type="Pfam" id="PF15035"/>
    </source>
</evidence>
<evidence type="ECO:0000256" key="2">
    <source>
        <dbReference type="SAM" id="Coils"/>
    </source>
</evidence>
<evidence type="ECO:0000256" key="3">
    <source>
        <dbReference type="SAM" id="MobiDB-lite"/>
    </source>
</evidence>
<feature type="region of interest" description="Disordered" evidence="3">
    <location>
        <begin position="262"/>
        <end position="306"/>
    </location>
</feature>
<evidence type="ECO:0000313" key="6">
    <source>
        <dbReference type="WBParaSite" id="PgR063X_g062_t03"/>
    </source>
</evidence>
<evidence type="ECO:0000256" key="1">
    <source>
        <dbReference type="ARBA" id="ARBA00023054"/>
    </source>
</evidence>
<sequence length="1807" mass="211817">MDSTSAFILEQLREEQIRNDNLEDMNDMLRGQAEAAATANTCLRQDLARATQELKGLAVEHAFLHRQNQKKTQLLNAHNEQVRELWAACNDLRRQMKDFRTEIEKDLGRQKTEFSRCSNSMERAIHQIEIKRQAEPMKDSVEDEAFENLLKDYDKIAMQNMKLEHEQSERVRRLSQMESALKKANDERDALRDSLRKIHHMPELIEARGRRARSVSPSGYYAPFDTVRLIRIALQNRDDEVRSVKRNCDDITNQLGDLKRQLDKAEEARKESEHMTSDLRKELRSLKREKEEMERKHRRSNEKAERLDEEMMEANTTMTQLRDEISSIHRSYQSSLDEMLQKQQEESDKRRKEYNESLEERDKENAARTAKLRNDIEHWREELEKAKEQLRNALADYSAERRRAEEIERTLEDLRKLEKDRLVEIDELKRSVETHEFEVADLERQIDDFKTTCKENETMVSKLKTEKEALIVERSAMGEEISTLRSELLQRSSLMERFQCNEQESLRKIQALTIQIESYERSMVEAKNSVADLEAKLVTAHDKIAAMEAEREADKDELEKCRYDIAMLHQEKTQLILHSDRLKDDSIAARSSLNEMQKQITILERTVKTHTEQQANDLDTIEKLRISERSLKNALDEVHRQLEQVNVRLQDKETAHKKDRENLENEVFLLEKRLQEDSKNMIDDLKAVSEKTRSEKVEVEKRLAKMQHDLEERTKLYAALTTEYEDTKARLEELKETSEKEIGQLKRELESSEQQHAADAAEWDRGKAKMRNEWDEAERKWREEMKELEESHKESIMEKQTLKTTVDDLNRLCEGEKENVRILQMELYEREGMTKTQLENFDRERQQWSVKLRAAEAEGRKARADAEIAKAKCIRMENELVELQQRLSRKVENLNEVENELKEMEEKSKVRETTESTLKDRLAGVQREIEQLKTQRDNLRLVMEESTKEKTELRESFSLSKKELVIIRNRLAEQEREREKRIIELERVQTEKNEMMTQLTEKNDQLALLSDFVKQLEQAQKKAISDLEVERTKSAEADVDRTKMRTENERLSRELAQTREILDKKAASSKIALNDIVENYRAAERARTEALREKETIAGELAALRDRLTMVDAKRVDAERRLADSEASRRQLQQQVTHFEASARRALSCARAETSMRSQQLANGVATTGTSAAAPTSFFVLRGSVSSQNIASPRKDQADEADSEQMDISTSVEITFRYLRDRIDQLEKDKMECSSSLARIRAELQRTTEQGRQSAQTVDDLRRQITKIEEEKHGVESRLASSRQLLLSQEEVMRSRDREVKSLKSRLMSADLHSREREAKIATLNEHIASLKTELSTMEEERRSWKESEALWEEEHARLEILQKRTDDELQRCHAELSSLSSVKENLAARLSESERISAVAERRCDELEMAVNEYRSALARLQMRSKSVVSTRSSSVSTYRRTEIVTFNRQRREISESASIKLYKSDESEWKNKLNCLERRHEDASDAEHRLRTLQHEYDESLLRWKSVETEKNTLRKEVEELRNRHVAASQKIADLQQAVNEVTSDKCRIQDRLSVLEKFESEHRSLENEMKRELEQLRADKVRLIAELDDFKRRLMKGEAERRELDANRARLERERAALKRHVEMLEADKQRTDTAVRQTAAERQALDKSLSAMEKENMELYRNCSQLQNQVAQLEKDNGGRALAESTAQRKALEGRLQHVMQQKRELEQVLEQREQAYLQKMKLLESKISVLREQLDVERKRRRDFVERATANERDIGELRLGLDESIASLQRLTIQTPVKLGRSSDSGIRTRAHSASRSPFRL</sequence>
<feature type="region of interest" description="Disordered" evidence="3">
    <location>
        <begin position="333"/>
        <end position="369"/>
    </location>
</feature>
<dbReference type="PANTHER" id="PTHR43977">
    <property type="entry name" value="STRUCTURAL MAINTENANCE OF CHROMOSOMES PROTEIN 3"/>
    <property type="match status" value="1"/>
</dbReference>
<dbReference type="SUPFAM" id="SSF57997">
    <property type="entry name" value="Tropomyosin"/>
    <property type="match status" value="1"/>
</dbReference>
<feature type="region of interest" description="Disordered" evidence="3">
    <location>
        <begin position="1785"/>
        <end position="1807"/>
    </location>
</feature>
<name>A0A915BXF8_PARUN</name>
<dbReference type="WBParaSite" id="PgR063X_g062_t03">
    <property type="protein sequence ID" value="PgR063X_g062_t03"/>
    <property type="gene ID" value="PgR063X_g062"/>
</dbReference>
<reference evidence="6" key="1">
    <citation type="submission" date="2022-11" db="UniProtKB">
        <authorList>
            <consortium name="WormBaseParasite"/>
        </authorList>
    </citation>
    <scope>IDENTIFICATION</scope>
</reference>
<feature type="coiled-coil region" evidence="2">
    <location>
        <begin position="1041"/>
        <end position="1135"/>
    </location>
</feature>
<protein>
    <submittedName>
        <fullName evidence="6">Major antigen</fullName>
    </submittedName>
</protein>
<feature type="coiled-coil region" evidence="2">
    <location>
        <begin position="1321"/>
        <end position="1348"/>
    </location>
</feature>
<feature type="domain" description="Rootletin-like coiled-coil" evidence="4">
    <location>
        <begin position="8"/>
        <end position="118"/>
    </location>
</feature>
<accession>A0A915BXF8</accession>
<keyword evidence="5" id="KW-1185">Reference proteome</keyword>
<proteinExistence type="predicted"/>
<dbReference type="Pfam" id="PF15035">
    <property type="entry name" value="Rootletin"/>
    <property type="match status" value="1"/>
</dbReference>
<feature type="compositionally biased region" description="Polar residues" evidence="3">
    <location>
        <begin position="1788"/>
        <end position="1807"/>
    </location>
</feature>
<feature type="coiled-coil region" evidence="2">
    <location>
        <begin position="509"/>
        <end position="550"/>
    </location>
</feature>
<feature type="coiled-coil region" evidence="2">
    <location>
        <begin position="1461"/>
        <end position="1745"/>
    </location>
</feature>
<keyword evidence="1 2" id="KW-0175">Coiled coil</keyword>
<dbReference type="InterPro" id="IPR055167">
    <property type="entry name" value="Rootletin-like_CC"/>
</dbReference>
<evidence type="ECO:0000313" key="5">
    <source>
        <dbReference type="Proteomes" id="UP000887569"/>
    </source>
</evidence>
<organism evidence="5 6">
    <name type="scientific">Parascaris univalens</name>
    <name type="common">Nematode worm</name>
    <dbReference type="NCBI Taxonomy" id="6257"/>
    <lineage>
        <taxon>Eukaryota</taxon>
        <taxon>Metazoa</taxon>
        <taxon>Ecdysozoa</taxon>
        <taxon>Nematoda</taxon>
        <taxon>Chromadorea</taxon>
        <taxon>Rhabditida</taxon>
        <taxon>Spirurina</taxon>
        <taxon>Ascaridomorpha</taxon>
        <taxon>Ascaridoidea</taxon>
        <taxon>Ascarididae</taxon>
        <taxon>Parascaris</taxon>
    </lineage>
</organism>
<dbReference type="Gene3D" id="1.10.287.1490">
    <property type="match status" value="1"/>
</dbReference>
<feature type="coiled-coil region" evidence="2">
    <location>
        <begin position="12"/>
        <end position="60"/>
    </location>
</feature>
<dbReference type="Proteomes" id="UP000887569">
    <property type="component" value="Unplaced"/>
</dbReference>
<feature type="compositionally biased region" description="Basic and acidic residues" evidence="3">
    <location>
        <begin position="339"/>
        <end position="369"/>
    </location>
</feature>
<feature type="region of interest" description="Disordered" evidence="3">
    <location>
        <begin position="744"/>
        <end position="769"/>
    </location>
</feature>